<evidence type="ECO:0000259" key="6">
    <source>
        <dbReference type="Pfam" id="PF00266"/>
    </source>
</evidence>
<dbReference type="SUPFAM" id="SSF53383">
    <property type="entry name" value="PLP-dependent transferases"/>
    <property type="match status" value="1"/>
</dbReference>
<feature type="domain" description="Aminotransferase class V" evidence="6">
    <location>
        <begin position="31"/>
        <end position="421"/>
    </location>
</feature>
<dbReference type="RefSeq" id="WP_255228794.1">
    <property type="nucleotide sequence ID" value="NZ_JAJEKE010000020.1"/>
</dbReference>
<dbReference type="InterPro" id="IPR020578">
    <property type="entry name" value="Aminotrans_V_PyrdxlP_BS"/>
</dbReference>
<keyword evidence="8" id="KW-1185">Reference proteome</keyword>
<dbReference type="EMBL" id="JAJEKE010000020">
    <property type="protein sequence ID" value="MCQ1531266.1"/>
    <property type="molecule type" value="Genomic_DNA"/>
</dbReference>
<dbReference type="Gene3D" id="3.40.640.10">
    <property type="entry name" value="Type I PLP-dependent aspartate aminotransferase-like (Major domain)"/>
    <property type="match status" value="1"/>
</dbReference>
<dbReference type="Proteomes" id="UP001651880">
    <property type="component" value="Unassembled WGS sequence"/>
</dbReference>
<proteinExistence type="inferred from homology"/>
<comment type="caution">
    <text evidence="7">The sequence shown here is derived from an EMBL/GenBank/DDBJ whole genome shotgun (WGS) entry which is preliminary data.</text>
</comment>
<keyword evidence="7" id="KW-0032">Aminotransferase</keyword>
<evidence type="ECO:0000256" key="3">
    <source>
        <dbReference type="ARBA" id="ARBA00022898"/>
    </source>
</evidence>
<comment type="catalytic activity">
    <reaction evidence="4">
        <text>(sulfur carrier)-H + L-cysteine = (sulfur carrier)-SH + L-alanine</text>
        <dbReference type="Rhea" id="RHEA:43892"/>
        <dbReference type="Rhea" id="RHEA-COMP:14737"/>
        <dbReference type="Rhea" id="RHEA-COMP:14739"/>
        <dbReference type="ChEBI" id="CHEBI:29917"/>
        <dbReference type="ChEBI" id="CHEBI:35235"/>
        <dbReference type="ChEBI" id="CHEBI:57972"/>
        <dbReference type="ChEBI" id="CHEBI:64428"/>
        <dbReference type="EC" id="2.8.1.7"/>
    </reaction>
</comment>
<evidence type="ECO:0000256" key="1">
    <source>
        <dbReference type="ARBA" id="ARBA00001933"/>
    </source>
</evidence>
<dbReference type="InterPro" id="IPR000192">
    <property type="entry name" value="Aminotrans_V_dom"/>
</dbReference>
<evidence type="ECO:0000313" key="7">
    <source>
        <dbReference type="EMBL" id="MCQ1531266.1"/>
    </source>
</evidence>
<sequence length="441" mass="49481">MFENQGSPFRKLVAGVNAQVPIKNGVMTPYINFDNAATTPPFISVVNRIIDFSQWYSSIHRGTGYKSKASSEIYDSSRESVLNFVGGSPDKDCVIYVKNTTEAINKLSNMYKDIYGGGVILSTSMEHHSNDLPWRNKFRVDYININKAGRLDLDDLEKKLSFYRKSIRLVTITGASNVTGFKNPIHHIARLTHKYGARILVDGAQLVPHSFIDMKPHCSPEHIDYLVFSAHKMYAPFGIGVLIGPRATFEKCPPDYKGGGTVDLVTHNYVKWAKLPDKEEAGTPNVMGVAALVESINILSSIGMGYIDEYEKRLTEYAANSLSNIPDIELYYAAEKNFDKVSIIPFNIKGLHHSQTARILSDEAGIGVRSGCFCAQPYVQKLLNVSLMEIEERKRGILKNHPGFVRISFGMYNTFDEIDVLALMLKKIVSNKDRYIKEYPL</sequence>
<dbReference type="PANTHER" id="PTHR43586">
    <property type="entry name" value="CYSTEINE DESULFURASE"/>
    <property type="match status" value="1"/>
</dbReference>
<comment type="cofactor">
    <cofactor evidence="1 5">
        <name>pyridoxal 5'-phosphate</name>
        <dbReference type="ChEBI" id="CHEBI:597326"/>
    </cofactor>
</comment>
<dbReference type="PANTHER" id="PTHR43586:SF8">
    <property type="entry name" value="CYSTEINE DESULFURASE 1, CHLOROPLASTIC"/>
    <property type="match status" value="1"/>
</dbReference>
<dbReference type="InterPro" id="IPR015421">
    <property type="entry name" value="PyrdxlP-dep_Trfase_major"/>
</dbReference>
<dbReference type="InterPro" id="IPR015422">
    <property type="entry name" value="PyrdxlP-dep_Trfase_small"/>
</dbReference>
<gene>
    <name evidence="7" type="ORF">LJD61_17200</name>
</gene>
<dbReference type="PROSITE" id="PS00595">
    <property type="entry name" value="AA_TRANSFER_CLASS_5"/>
    <property type="match status" value="1"/>
</dbReference>
<dbReference type="Gene3D" id="3.90.1150.10">
    <property type="entry name" value="Aspartate Aminotransferase, domain 1"/>
    <property type="match status" value="1"/>
</dbReference>
<evidence type="ECO:0000256" key="2">
    <source>
        <dbReference type="ARBA" id="ARBA00010447"/>
    </source>
</evidence>
<name>A0ABT1NJA0_9FIRM</name>
<evidence type="ECO:0000256" key="4">
    <source>
        <dbReference type="ARBA" id="ARBA00050776"/>
    </source>
</evidence>
<dbReference type="Pfam" id="PF00266">
    <property type="entry name" value="Aminotran_5"/>
    <property type="match status" value="1"/>
</dbReference>
<accession>A0ABT1NJA0</accession>
<keyword evidence="3" id="KW-0663">Pyridoxal phosphate</keyword>
<protein>
    <submittedName>
        <fullName evidence="7">Aminotransferase class V-fold PLP-dependent enzyme</fullName>
    </submittedName>
</protein>
<evidence type="ECO:0000313" key="8">
    <source>
        <dbReference type="Proteomes" id="UP001651880"/>
    </source>
</evidence>
<evidence type="ECO:0000256" key="5">
    <source>
        <dbReference type="RuleBase" id="RU004504"/>
    </source>
</evidence>
<comment type="similarity">
    <text evidence="2">Belongs to the class-V pyridoxal-phosphate-dependent aminotransferase family. Csd subfamily.</text>
</comment>
<organism evidence="7 8">
    <name type="scientific">Lutispora saccharofermentans</name>
    <dbReference type="NCBI Taxonomy" id="3024236"/>
    <lineage>
        <taxon>Bacteria</taxon>
        <taxon>Bacillati</taxon>
        <taxon>Bacillota</taxon>
        <taxon>Clostridia</taxon>
        <taxon>Lutisporales</taxon>
        <taxon>Lutisporaceae</taxon>
        <taxon>Lutispora</taxon>
    </lineage>
</organism>
<reference evidence="7 8" key="1">
    <citation type="submission" date="2021-10" db="EMBL/GenBank/DDBJ databases">
        <title>Lutispora strain m25 sp. nov., a thermophilic, non-spore-forming bacterium isolated from a lab-scale methanogenic bioreactor digesting anaerobic sludge.</title>
        <authorList>
            <person name="El Houari A."/>
            <person name="Mcdonald J."/>
        </authorList>
    </citation>
    <scope>NUCLEOTIDE SEQUENCE [LARGE SCALE GENOMIC DNA]</scope>
    <source>
        <strain evidence="8">m25</strain>
    </source>
</reference>
<keyword evidence="7" id="KW-0808">Transferase</keyword>
<dbReference type="InterPro" id="IPR015424">
    <property type="entry name" value="PyrdxlP-dep_Trfase"/>
</dbReference>
<dbReference type="GO" id="GO:0008483">
    <property type="term" value="F:transaminase activity"/>
    <property type="evidence" value="ECO:0007669"/>
    <property type="project" value="UniProtKB-KW"/>
</dbReference>